<dbReference type="Pfam" id="PF00501">
    <property type="entry name" value="AMP-binding"/>
    <property type="match status" value="2"/>
</dbReference>
<dbReference type="InterPro" id="IPR000873">
    <property type="entry name" value="AMP-dep_synth/lig_dom"/>
</dbReference>
<keyword evidence="1" id="KW-0596">Phosphopantetheine</keyword>
<dbReference type="GO" id="GO:0044550">
    <property type="term" value="P:secondary metabolite biosynthetic process"/>
    <property type="evidence" value="ECO:0007669"/>
    <property type="project" value="TreeGrafter"/>
</dbReference>
<comment type="similarity">
    <text evidence="4">Belongs to the NRP synthetase family.</text>
</comment>
<dbReference type="CDD" id="cd19545">
    <property type="entry name" value="FUM14_C_NRPS-like"/>
    <property type="match status" value="1"/>
</dbReference>
<dbReference type="GO" id="GO:0043041">
    <property type="term" value="P:amino acid activation for nonribosomal peptide biosynthetic process"/>
    <property type="evidence" value="ECO:0007669"/>
    <property type="project" value="TreeGrafter"/>
</dbReference>
<feature type="domain" description="Carrier" evidence="5">
    <location>
        <begin position="732"/>
        <end position="808"/>
    </location>
</feature>
<dbReference type="PANTHER" id="PTHR45527">
    <property type="entry name" value="NONRIBOSOMAL PEPTIDE SYNTHETASE"/>
    <property type="match status" value="1"/>
</dbReference>
<dbReference type="GO" id="GO:0031177">
    <property type="term" value="F:phosphopantetheine binding"/>
    <property type="evidence" value="ECO:0007669"/>
    <property type="project" value="InterPro"/>
</dbReference>
<dbReference type="Gene3D" id="3.30.559.10">
    <property type="entry name" value="Chloramphenicol acetyltransferase-like domain"/>
    <property type="match status" value="1"/>
</dbReference>
<accession>A0A2I7UGH6</accession>
<keyword evidence="3" id="KW-0436">Ligase</keyword>
<sequence length="1883" mass="208383">MESRASYQFPCLTDGHVVNDKTWKSTPLSALHGFDGWDEGQEEKVVNFLGIAWAILLFVYDEANTVQFEIIRNRERKTASSEINRDQLWQDIQFRWADSVEFESTNSGICIFTERDIEIPPELQIVLLVEDLDSLTVSLAYRTNLVSHAQALNIASTLNKIAEEMNRPNISIGEIDVLDERNLDQISKFSTGPRRVEENYLHSIIERQAIENPDHIAVDAWDARLTYQELNYYASKISERLSSLNVANTYVPLCAEKSAWAIVAMLAILKAGAACSPLEPSHPRDRLKNLIRACGATAVVVTAPHASMLEMEGIDVVVVSSKTVSSRDEGLACVANATVAPRSPAFLMWTSGSTGNPKGVVLEHAALYMSIATYAEASNFTAQTRTFQFTSFTFTVSICDIFGTMSKAGKLCMPSDEQRLNDLSGALRASAASFCWLTSTSLTGLDPENLPDLQSVTVGGESLSPDIVARWAGKCQINVSYGTTETCGWCLLNPNLTPERDSRVLGKPIIPAAWICDPNDVEKLVPVGAVGELLIEGPFLARGYLNDEERTAAQFIQAPSWMKRFRPGQSTRLYRTNDLARLHSDGSVAFVGRKQAHAKIRGNRINLIDIEHHVRRAWGRSEVVVEVVHTKDRYDVLIAFLLAPGDMSENQGSESPVTQANDVFRQRAADALQVLQTSLPSYMIPTAFVPLTRIPLTRTNKTDRRLLREEAGSRTRAELVQLAARNGANAKSFLSEEECLMQELWSELIGHATDQIGPDDSFFHLGGDSVMAIRLVSLARKHGLVLTVMDIFRHPKLRDLVSYINDREAEELPENRFAGFNVHDLFPDAARECGVNLDAIEDLYPCTALQEGLMALSAQRTGAYVLQMACDIPLAADLARLLAAWETVVDVLPVMRTRIVQLGRAGFHQAVVKEKIDWRSVTSEAEWRDWNHKHPMQLGCPLARFALLRVDSRPSRILIAIHHSIFDRWSSPLLLEMLDKVYQGQEVQRQEFKNFVAYAHSISPELSDAFWEEKLRGDEHAAFPSVEDETYLPKPNKSKEKVIKLESSRSNFTATTKLRLCWALVLAQHTENNDVVFGAVSTGRSAPVNGIEGLIGPTLATVPFRVKIDPEVSVARALETVQSESASTLLHEQRGLQNIAKVSADMKSACKFENILIVHAPNSGSGMRLLGDMADDQLPELFSYGLTLSCEVVGPEQIHVHGFFDPNLIGDEYVESLLSQLEHTVRQIHDVPDCRLGDIDLFSTGDEALLQAWNSRVFDSSKVCVHEAIQEQCAAHPEAEAVCSWDGSFSYRSLELLSTNLAGQLIRRGVGPASFVPLLFEKSKWTVVAIFAVMKSGGAFLLLDPSFPEERLQTICDQINAQIILSSKEQANRARSIISETIVVDEKQTSIPVPPITLPTGDANNALYAVFTSGSTGKPKGVVIDHAAYASGARAHTAAASISSSSRVLQFSSYAFDASIIEHLTTLMAGACICIISDTERSNSLPEAIASRDANWTWLTPSVLRTMNPQDVPSLKHVCLMGEASGPAEIQKWSQQLHLMQAYGPAECSVLATLQSSLNLDSDPRNIGFPTGCTGWVVDKIDSTRLTPVGAVGELLIEGPIVGRGYYEDQVQTERGFISAPDWIYRYREPGSERPRLYRTGDLVKYAPQLDGALLYASRKDNQVKIRGQRLELTEVEYHAREAASLPWDIAAEVIDLGCRRVLALFFAEVLTKPEERCTILRLSHEIQEQAIKVKQKLSTRLPAFMIPTAWIPLSMIPLSASKKTDRRRIRDLAKQIPAEQLKSYIIYDEVQNGHASNGSLQLADKPMTEEEIMLHDLICDVLESQNHDIDRNSVTMDERLTTIGGDSLIALALVSRAKKSGFTFTAADVIACTLGELAVKRI</sequence>
<dbReference type="InterPro" id="IPR006162">
    <property type="entry name" value="Ppantetheine_attach_site"/>
</dbReference>
<organism evidence="6">
    <name type="scientific">Aspergillus westerdijkiae</name>
    <dbReference type="NCBI Taxonomy" id="357447"/>
    <lineage>
        <taxon>Eukaryota</taxon>
        <taxon>Fungi</taxon>
        <taxon>Dikarya</taxon>
        <taxon>Ascomycota</taxon>
        <taxon>Pezizomycotina</taxon>
        <taxon>Eurotiomycetes</taxon>
        <taxon>Eurotiomycetidae</taxon>
        <taxon>Eurotiales</taxon>
        <taxon>Aspergillaceae</taxon>
        <taxon>Aspergillus</taxon>
        <taxon>Aspergillus subgen. Circumdati</taxon>
    </lineage>
</organism>
<dbReference type="SMART" id="SM01294">
    <property type="entry name" value="PKS_PP_betabranch"/>
    <property type="match status" value="1"/>
</dbReference>
<dbReference type="Gene3D" id="1.10.1200.10">
    <property type="entry name" value="ACP-like"/>
    <property type="match status" value="2"/>
</dbReference>
<dbReference type="SMART" id="SM00823">
    <property type="entry name" value="PKS_PP"/>
    <property type="match status" value="1"/>
</dbReference>
<dbReference type="InterPro" id="IPR010071">
    <property type="entry name" value="AA_adenyl_dom"/>
</dbReference>
<dbReference type="GO" id="GO:0005737">
    <property type="term" value="C:cytoplasm"/>
    <property type="evidence" value="ECO:0007669"/>
    <property type="project" value="TreeGrafter"/>
</dbReference>
<dbReference type="Gene3D" id="3.30.559.30">
    <property type="entry name" value="Nonribosomal peptide synthetase, condensation domain"/>
    <property type="match status" value="1"/>
</dbReference>
<dbReference type="PANTHER" id="PTHR45527:SF1">
    <property type="entry name" value="FATTY ACID SYNTHASE"/>
    <property type="match status" value="1"/>
</dbReference>
<dbReference type="FunFam" id="3.40.50.12780:FF:000014">
    <property type="entry name" value="Nonribosomal peptide synthetase 1"/>
    <property type="match status" value="1"/>
</dbReference>
<evidence type="ECO:0000256" key="1">
    <source>
        <dbReference type="ARBA" id="ARBA00022450"/>
    </source>
</evidence>
<dbReference type="InterPro" id="IPR020806">
    <property type="entry name" value="PKS_PP-bd"/>
</dbReference>
<keyword evidence="2" id="KW-0597">Phosphoprotein</keyword>
<dbReference type="Pfam" id="PF00550">
    <property type="entry name" value="PP-binding"/>
    <property type="match status" value="1"/>
</dbReference>
<dbReference type="SUPFAM" id="SSF52777">
    <property type="entry name" value="CoA-dependent acyltransferases"/>
    <property type="match status" value="2"/>
</dbReference>
<dbReference type="InterPro" id="IPR036736">
    <property type="entry name" value="ACP-like_sf"/>
</dbReference>
<name>A0A2I7UGH6_9EURO</name>
<dbReference type="SUPFAM" id="SSF56801">
    <property type="entry name" value="Acetyl-CoA synthetase-like"/>
    <property type="match status" value="2"/>
</dbReference>
<dbReference type="Gene3D" id="3.40.50.12780">
    <property type="entry name" value="N-terminal domain of ligase-like"/>
    <property type="match status" value="2"/>
</dbReference>
<reference evidence="6" key="1">
    <citation type="journal article" date="2018" name="Int. J. Food Microbiol.">
        <title>Description of an orthologous cluster of ochratoxin A biosynthetic genes in Aspergillus and Penicillium species. A comparative analysis.</title>
        <authorList>
            <person name="Gil-Serna J."/>
            <person name="Garcia-Diaz M."/>
            <person name="Gonzalez-Jaen M.T."/>
            <person name="Vazquez C."/>
            <person name="Patino B."/>
        </authorList>
    </citation>
    <scope>NUCLEOTIDE SEQUENCE</scope>
</reference>
<dbReference type="InterPro" id="IPR023213">
    <property type="entry name" value="CAT-like_dom_sf"/>
</dbReference>
<evidence type="ECO:0000313" key="6">
    <source>
        <dbReference type="EMBL" id="AUS29499.1"/>
    </source>
</evidence>
<dbReference type="FunFam" id="3.30.300.30:FF:000015">
    <property type="entry name" value="Nonribosomal peptide synthase SidD"/>
    <property type="match status" value="2"/>
</dbReference>
<protein>
    <submittedName>
        <fullName evidence="6">Non-ribosomal peptide synthetase</fullName>
    </submittedName>
</protein>
<evidence type="ECO:0000256" key="2">
    <source>
        <dbReference type="ARBA" id="ARBA00022553"/>
    </source>
</evidence>
<dbReference type="CDD" id="cd05918">
    <property type="entry name" value="A_NRPS_SidN3_like"/>
    <property type="match status" value="2"/>
</dbReference>
<dbReference type="InterPro" id="IPR020845">
    <property type="entry name" value="AMP-binding_CS"/>
</dbReference>
<dbReference type="InterPro" id="IPR042099">
    <property type="entry name" value="ANL_N_sf"/>
</dbReference>
<evidence type="ECO:0000259" key="5">
    <source>
        <dbReference type="PROSITE" id="PS50075"/>
    </source>
</evidence>
<dbReference type="GO" id="GO:1904091">
    <property type="term" value="F:non-ribosomal peptide synthetase activity"/>
    <property type="evidence" value="ECO:0007669"/>
    <property type="project" value="UniProtKB-ARBA"/>
</dbReference>
<dbReference type="Pfam" id="PF00668">
    <property type="entry name" value="Condensation"/>
    <property type="match status" value="1"/>
</dbReference>
<dbReference type="InterPro" id="IPR009081">
    <property type="entry name" value="PP-bd_ACP"/>
</dbReference>
<dbReference type="PROSITE" id="PS00455">
    <property type="entry name" value="AMP_BINDING"/>
    <property type="match status" value="1"/>
</dbReference>
<dbReference type="InterPro" id="IPR001242">
    <property type="entry name" value="Condensation_dom"/>
</dbReference>
<dbReference type="FunFam" id="1.10.1200.10:FF:000005">
    <property type="entry name" value="Nonribosomal peptide synthetase 1"/>
    <property type="match status" value="1"/>
</dbReference>
<dbReference type="PROSITE" id="PS50075">
    <property type="entry name" value="CARRIER"/>
    <property type="match status" value="1"/>
</dbReference>
<evidence type="ECO:0000256" key="3">
    <source>
        <dbReference type="ARBA" id="ARBA00022598"/>
    </source>
</evidence>
<dbReference type="NCBIfam" id="TIGR01733">
    <property type="entry name" value="AA-adenyl-dom"/>
    <property type="match status" value="1"/>
</dbReference>
<proteinExistence type="inferred from homology"/>
<dbReference type="PROSITE" id="PS00012">
    <property type="entry name" value="PHOSPHOPANTETHEINE"/>
    <property type="match status" value="2"/>
</dbReference>
<dbReference type="InterPro" id="IPR045851">
    <property type="entry name" value="AMP-bd_C_sf"/>
</dbReference>
<evidence type="ECO:0000256" key="4">
    <source>
        <dbReference type="ARBA" id="ARBA00029454"/>
    </source>
</evidence>
<dbReference type="Gene3D" id="3.30.300.30">
    <property type="match status" value="2"/>
</dbReference>
<dbReference type="SUPFAM" id="SSF47336">
    <property type="entry name" value="ACP-like"/>
    <property type="match status" value="1"/>
</dbReference>
<dbReference type="GO" id="GO:0016874">
    <property type="term" value="F:ligase activity"/>
    <property type="evidence" value="ECO:0007669"/>
    <property type="project" value="UniProtKB-KW"/>
</dbReference>
<dbReference type="EMBL" id="MG701896">
    <property type="protein sequence ID" value="AUS29499.1"/>
    <property type="molecule type" value="Genomic_DNA"/>
</dbReference>